<dbReference type="InterPro" id="IPR043129">
    <property type="entry name" value="ATPase_NBD"/>
</dbReference>
<evidence type="ECO:0000313" key="2">
    <source>
        <dbReference type="EMBL" id="RAP74060.1"/>
    </source>
</evidence>
<gene>
    <name evidence="2" type="ORF">DL346_23585</name>
</gene>
<evidence type="ECO:0000256" key="1">
    <source>
        <dbReference type="ARBA" id="ARBA00006479"/>
    </source>
</evidence>
<dbReference type="AlphaFoldDB" id="A0A328TUQ7"/>
<dbReference type="PANTHER" id="PTHR18964:SF149">
    <property type="entry name" value="BIFUNCTIONAL UDP-N-ACETYLGLUCOSAMINE 2-EPIMERASE_N-ACETYLMANNOSAMINE KINASE"/>
    <property type="match status" value="1"/>
</dbReference>
<evidence type="ECO:0008006" key="4">
    <source>
        <dbReference type="Google" id="ProtNLM"/>
    </source>
</evidence>
<dbReference type="EMBL" id="QLUW01000005">
    <property type="protein sequence ID" value="RAP74060.1"/>
    <property type="molecule type" value="Genomic_DNA"/>
</dbReference>
<accession>A0A328TUQ7</accession>
<protein>
    <recommendedName>
        <fullName evidence="4">ROK family protein</fullName>
    </recommendedName>
</protein>
<name>A0A328TUQ7_9BACL</name>
<dbReference type="Proteomes" id="UP000249260">
    <property type="component" value="Unassembled WGS sequence"/>
</dbReference>
<comment type="caution">
    <text evidence="2">The sequence shown here is derived from an EMBL/GenBank/DDBJ whole genome shotgun (WGS) entry which is preliminary data.</text>
</comment>
<dbReference type="OrthoDB" id="49666at2"/>
<dbReference type="Pfam" id="PF00480">
    <property type="entry name" value="ROK"/>
    <property type="match status" value="1"/>
</dbReference>
<sequence length="324" mass="35911">MNEYAIAFDVGGLFIKSAVLSSHGNVCKDTMVIYPAKAKEEKEKLLEHFVSIIQQQINKINDKWFKVFGIGFAFPGPFDYENGISYIRGIDKFEHIYGVNLREELMERLGSQPGLKKKLSPNYRIVFDNDANLFALGELLSGKAKTYAKSMCVTIGTGTGSAFIEHGLLVKERSDVPENGWIYNTPFEASIIDDYISKRGIMRLAAEQGLPSGLDVKELAELSRSGHEGAAAVFHQFGTNMGRAFLPLIDAFQPEAVIIGGQIAKSHDLFGRAFLEQLQGVTLQIEYVEQTSHSTFVGVSKLLRLAMDQDSEQSEGSERLDKLS</sequence>
<comment type="similarity">
    <text evidence="1">Belongs to the ROK (NagC/XylR) family.</text>
</comment>
<dbReference type="Gene3D" id="3.30.420.40">
    <property type="match status" value="2"/>
</dbReference>
<dbReference type="SUPFAM" id="SSF53067">
    <property type="entry name" value="Actin-like ATPase domain"/>
    <property type="match status" value="1"/>
</dbReference>
<organism evidence="2 3">
    <name type="scientific">Paenibacillus montanisoli</name>
    <dbReference type="NCBI Taxonomy" id="2081970"/>
    <lineage>
        <taxon>Bacteria</taxon>
        <taxon>Bacillati</taxon>
        <taxon>Bacillota</taxon>
        <taxon>Bacilli</taxon>
        <taxon>Bacillales</taxon>
        <taxon>Paenibacillaceae</taxon>
        <taxon>Paenibacillus</taxon>
    </lineage>
</organism>
<keyword evidence="3" id="KW-1185">Reference proteome</keyword>
<dbReference type="InterPro" id="IPR000600">
    <property type="entry name" value="ROK"/>
</dbReference>
<evidence type="ECO:0000313" key="3">
    <source>
        <dbReference type="Proteomes" id="UP000249260"/>
    </source>
</evidence>
<proteinExistence type="inferred from homology"/>
<dbReference type="RefSeq" id="WP_112884848.1">
    <property type="nucleotide sequence ID" value="NZ_QLUW01000005.1"/>
</dbReference>
<reference evidence="2 3" key="1">
    <citation type="submission" date="2018-06" db="EMBL/GenBank/DDBJ databases">
        <title>Paenibacillus montanisoli sp. nov., isolated from mountain area soil.</title>
        <authorList>
            <person name="Wu M."/>
        </authorList>
    </citation>
    <scope>NUCLEOTIDE SEQUENCE [LARGE SCALE GENOMIC DNA]</scope>
    <source>
        <strain evidence="2 3">RA17</strain>
    </source>
</reference>
<dbReference type="PANTHER" id="PTHR18964">
    <property type="entry name" value="ROK (REPRESSOR, ORF, KINASE) FAMILY"/>
    <property type="match status" value="1"/>
</dbReference>